<gene>
    <name evidence="1" type="ORF">LP422_14370</name>
</gene>
<reference evidence="1" key="1">
    <citation type="submission" date="2021-11" db="EMBL/GenBank/DDBJ databases">
        <title>Study of the species diversity of bacterial strains isolated from a unique natural object - Shulgan-Tash cave (Bashkiria).</title>
        <authorList>
            <person name="Sazanova A.L."/>
            <person name="Chirak E.R."/>
            <person name="Safronova V.I."/>
        </authorList>
    </citation>
    <scope>NUCLEOTIDE SEQUENCE</scope>
    <source>
        <strain evidence="1">P1</strain>
    </source>
</reference>
<evidence type="ECO:0000313" key="2">
    <source>
        <dbReference type="Proteomes" id="UP001059663"/>
    </source>
</evidence>
<organism evidence="1 2">
    <name type="scientific">Janibacter limosus</name>
    <dbReference type="NCBI Taxonomy" id="53458"/>
    <lineage>
        <taxon>Bacteria</taxon>
        <taxon>Bacillati</taxon>
        <taxon>Actinomycetota</taxon>
        <taxon>Actinomycetes</taxon>
        <taxon>Micrococcales</taxon>
        <taxon>Intrasporangiaceae</taxon>
        <taxon>Janibacter</taxon>
    </lineage>
</organism>
<dbReference type="Proteomes" id="UP001059663">
    <property type="component" value="Chromosome"/>
</dbReference>
<proteinExistence type="predicted"/>
<protein>
    <submittedName>
        <fullName evidence="1">Uncharacterized protein</fullName>
    </submittedName>
</protein>
<name>A0AC61U1K8_9MICO</name>
<dbReference type="EMBL" id="CP087977">
    <property type="protein sequence ID" value="UUZ43892.1"/>
    <property type="molecule type" value="Genomic_DNA"/>
</dbReference>
<evidence type="ECO:0000313" key="1">
    <source>
        <dbReference type="EMBL" id="UUZ43892.1"/>
    </source>
</evidence>
<accession>A0AC61U1K8</accession>
<sequence length="262" mass="27847">MSVRVIVREAGVSDSPTDLALLDDGERARAERKRQATPFVTGHALVRRVLGELLDRDPATLVFERRCTTCDSVKHGKPHLVGTPGWHFSLSYTPDVAVVAVAQGVDVGVDVEDLTDADFEGFAGATLARDEAPGFADLTGHDLLVARPGVGAQGGGAQGDRPRPGRRPVGGPRLRTARVPRARRLASRRAPAVSDLDRRRGAVCRGPPRRRGGTDRGAARGRRQPLGALDGSGELAAAGRHRVQQHPLAPKDAGSATWLSCR</sequence>